<comment type="similarity">
    <text evidence="2">Belongs to the VAC14 family.</text>
</comment>
<dbReference type="KEGG" id="tpal:117643107"/>
<dbReference type="InterPro" id="IPR021841">
    <property type="entry name" value="VAC14_Fig4p-bd"/>
</dbReference>
<keyword evidence="9" id="KW-1185">Reference proteome</keyword>
<dbReference type="Proteomes" id="UP000515158">
    <property type="component" value="Unplaced"/>
</dbReference>
<protein>
    <recommendedName>
        <fullName evidence="3">Protein VAC14 homolog</fullName>
    </recommendedName>
</protein>
<name>A0A6P8ZKT8_THRPL</name>
<comment type="subunit">
    <text evidence="7">Forms pentamers. Component of the PI(3,5)P2 regulatory complex/PAS complex, at least composed of PIKFYVE, FIG4 and VAC14. VAC14 nucleates the assembly of the complex and serves as a scaffold by pentamerizing into a star-shaped structure, which can bind a single copy each of PIKFYVE and FIG4 and coordinates their activities. Interacts with NOS1.</text>
</comment>
<keyword evidence="4" id="KW-0677">Repeat</keyword>
<feature type="domain" description="Vacuolar protein 14 C-terminal Fig4-binding" evidence="8">
    <location>
        <begin position="493"/>
        <end position="670"/>
    </location>
</feature>
<comment type="function">
    <text evidence="6">Scaffold protein component of the PI(3,5)P2 regulatory complex which regulates both the synthesis and turnover of phosphatidylinositol 3,5-bisphosphate (PtdIns(3,5)P2). Pentamerizes into a star-shaped structure and nucleates the assembly of the complex. The pentamer binds a single copy each of PIKFYVE and FIG4 and coordinates both PIKfyve kinase activity and FIG4 phosphatase activity, being required to maintain normal levels of phosphatidylinositol 3-phosphate (PtdIns(3)P) and phosphatidylinositol 5-phosphate (PtdIns(5)P). Plays a role in the biogenesis of endosome carrier vesicles (ECV) / multivesicular bodies (MVB) transport intermediates from early endosomes.</text>
</comment>
<dbReference type="InterPro" id="IPR026825">
    <property type="entry name" value="Vac14"/>
</dbReference>
<dbReference type="GO" id="GO:0006661">
    <property type="term" value="P:phosphatidylinositol biosynthetic process"/>
    <property type="evidence" value="ECO:0007669"/>
    <property type="project" value="InterPro"/>
</dbReference>
<dbReference type="OrthoDB" id="5574975at2759"/>
<proteinExistence type="inferred from homology"/>
<comment type="subcellular location">
    <subcellularLocation>
        <location evidence="1">Endomembrane system</location>
    </subcellularLocation>
</comment>
<dbReference type="FunCoup" id="A0A6P8ZKT8">
    <property type="interactions" value="1573"/>
</dbReference>
<dbReference type="Pfam" id="PF12755">
    <property type="entry name" value="Vac14_Fab1_bd"/>
    <property type="match status" value="1"/>
</dbReference>
<dbReference type="InParanoid" id="A0A6P8ZKT8"/>
<evidence type="ECO:0000313" key="9">
    <source>
        <dbReference type="Proteomes" id="UP000515158"/>
    </source>
</evidence>
<dbReference type="InterPro" id="IPR016024">
    <property type="entry name" value="ARM-type_fold"/>
</dbReference>
<evidence type="ECO:0000256" key="5">
    <source>
        <dbReference type="ARBA" id="ARBA00023136"/>
    </source>
</evidence>
<evidence type="ECO:0000256" key="6">
    <source>
        <dbReference type="ARBA" id="ARBA00045654"/>
    </source>
</evidence>
<dbReference type="InterPro" id="IPR011989">
    <property type="entry name" value="ARM-like"/>
</dbReference>
<dbReference type="RefSeq" id="XP_034237679.1">
    <property type="nucleotide sequence ID" value="XM_034381788.1"/>
</dbReference>
<evidence type="ECO:0000256" key="4">
    <source>
        <dbReference type="ARBA" id="ARBA00022737"/>
    </source>
</evidence>
<sequence length="736" mass="83184">MSEKEYAPLSSACVRALNDKIYDKRKAAALEIEKMVKDFVTRNKTQELRQLMKVLGQDFAGSQNPNTRKGGLIGLAATSIALGKDTGQYTEELVLPILACFSDGDLRVRYYACESLYNVVKIARGAVLPHFAEIFSALSKLAADPDQSVKNASEHLDRQMKDIVSEDPSFDMMAFIQLLRERIYTKNPFTRQFIISWVSVLYAVPDMDFIVLLPEILDGLLKMLDEPSLEIKKTCDTVLGEFLRSIKQDPSRADFSSMTNILIIHAQAQDEFLQLTAITWIKEFVQLSGRSMLPYASGILTAILPCLSYDTDSRKSILTTACFPFTYFYLLFLPIQFPIIISKSSLQKYSDTRETAKAVNISLTRLITAEEDNKESVLNVESIVDVLLKHLVHTAVPTKVAALQWVYHLHTNIPDRMIVHMDEIFLVMLRVLSDSSDEVVQNDLEVLAEIMSYPLPDDGSGDASGVTKSPNSKNPYFSKFIVSLLKLFATDSHLLEDRGSFIIRQLCVLLDAEDIYRTLATVLSKEENVTFASTMVEILNTILLTAAELFKLRNKLKDLSTEESCTLFCQLYELWCHNPVATVSLCLLTQNYAHASRLIRNFGSLEVTVDFLIEIDRLVQLLESPIFTFVRLELLEIPHNHHLVQALYGLLMLLPQTEAFHMLQRRLNCIPSLHLQNGLTSGGVEEKVDSRPGAKGINFDNLLKHFFEVQEKDSQKKQNDRRMALLQQGVMNLDVQ</sequence>
<dbReference type="GO" id="GO:0070772">
    <property type="term" value="C:PAS complex"/>
    <property type="evidence" value="ECO:0007669"/>
    <property type="project" value="InterPro"/>
</dbReference>
<dbReference type="PANTHER" id="PTHR16023:SF0">
    <property type="entry name" value="PROTEIN VAC14 HOMOLOG"/>
    <property type="match status" value="1"/>
</dbReference>
<evidence type="ECO:0000313" key="10">
    <source>
        <dbReference type="RefSeq" id="XP_034237679.1"/>
    </source>
</evidence>
<dbReference type="PANTHER" id="PTHR16023">
    <property type="entry name" value="TAX1 BINDING PROTEIN-RELATED"/>
    <property type="match status" value="1"/>
</dbReference>
<evidence type="ECO:0000259" key="8">
    <source>
        <dbReference type="Pfam" id="PF11916"/>
    </source>
</evidence>
<evidence type="ECO:0000256" key="3">
    <source>
        <dbReference type="ARBA" id="ARBA00013840"/>
    </source>
</evidence>
<evidence type="ECO:0000256" key="7">
    <source>
        <dbReference type="ARBA" id="ARBA00047092"/>
    </source>
</evidence>
<dbReference type="AlphaFoldDB" id="A0A6P8ZKT8"/>
<dbReference type="Gene3D" id="1.25.10.10">
    <property type="entry name" value="Leucine-rich Repeat Variant"/>
    <property type="match status" value="3"/>
</dbReference>
<gene>
    <name evidence="10" type="primary">LOC117643107</name>
</gene>
<reference evidence="10" key="1">
    <citation type="submission" date="2025-08" db="UniProtKB">
        <authorList>
            <consortium name="RefSeq"/>
        </authorList>
    </citation>
    <scope>IDENTIFICATION</scope>
    <source>
        <tissue evidence="10">Total insect</tissue>
    </source>
</reference>
<evidence type="ECO:0000256" key="1">
    <source>
        <dbReference type="ARBA" id="ARBA00004308"/>
    </source>
</evidence>
<organism evidence="10">
    <name type="scientific">Thrips palmi</name>
    <name type="common">Melon thrips</name>
    <dbReference type="NCBI Taxonomy" id="161013"/>
    <lineage>
        <taxon>Eukaryota</taxon>
        <taxon>Metazoa</taxon>
        <taxon>Ecdysozoa</taxon>
        <taxon>Arthropoda</taxon>
        <taxon>Hexapoda</taxon>
        <taxon>Insecta</taxon>
        <taxon>Pterygota</taxon>
        <taxon>Neoptera</taxon>
        <taxon>Paraneoptera</taxon>
        <taxon>Thysanoptera</taxon>
        <taxon>Terebrantia</taxon>
        <taxon>Thripoidea</taxon>
        <taxon>Thripidae</taxon>
        <taxon>Thrips</taxon>
    </lineage>
</organism>
<evidence type="ECO:0000256" key="2">
    <source>
        <dbReference type="ARBA" id="ARBA00010225"/>
    </source>
</evidence>
<dbReference type="GO" id="GO:0010008">
    <property type="term" value="C:endosome membrane"/>
    <property type="evidence" value="ECO:0007669"/>
    <property type="project" value="TreeGrafter"/>
</dbReference>
<dbReference type="GeneID" id="117643107"/>
<dbReference type="Pfam" id="PF11916">
    <property type="entry name" value="Vac14_Fig4_bd"/>
    <property type="match status" value="1"/>
</dbReference>
<accession>A0A6P8ZKT8</accession>
<dbReference type="SUPFAM" id="SSF48371">
    <property type="entry name" value="ARM repeat"/>
    <property type="match status" value="1"/>
</dbReference>
<keyword evidence="5" id="KW-0472">Membrane</keyword>